<evidence type="ECO:0000256" key="1">
    <source>
        <dbReference type="SAM" id="Phobius"/>
    </source>
</evidence>
<evidence type="ECO:0008006" key="4">
    <source>
        <dbReference type="Google" id="ProtNLM"/>
    </source>
</evidence>
<keyword evidence="1" id="KW-0812">Transmembrane</keyword>
<comment type="caution">
    <text evidence="2">The sequence shown here is derived from an EMBL/GenBank/DDBJ whole genome shotgun (WGS) entry which is preliminary data.</text>
</comment>
<dbReference type="STRING" id="1801752.A3J61_00570"/>
<gene>
    <name evidence="2" type="ORF">A3J61_00570</name>
</gene>
<accession>A0A1F6VQP6</accession>
<dbReference type="AlphaFoldDB" id="A0A1F6VQP6"/>
<proteinExistence type="predicted"/>
<sequence length="635" mass="69700">MPMDDMRPENGPNKEGGVFDRIEALKQRLIATKDIKKIRPDKIHKLTQQAWNVPREWAESGNNVMKRSLRHPTFFKKFFIFSFLGLVASVVFAYFYLSGGNNLVTNKKIDLEVLGNAFVSGGEKANFDIIIVNKNSVDLELASLLIKYDKGVGVKIPASERIQIGTITPGETKRLPYTLPIIGQEGDIKNIVFDLEYRIPGSNALFVKTTINQITLRSSILGIGIDASNISSPNQSFSMKVSLSPNGSETLGNIALKIEYPTGFTFKSSTPTTFSGNNIWYLGDLTSATPQSISIVGDITGFNDEERVFRLYAGEFDKTNNNVSPVYVSKIHSVILNKPFLSAKINEDSQVVPIQNGQVVPVSIVWQNNTEQPIRDIEVVASLSGPAYDNTTTIPRDGGEFYADRNVIVWDSRTNDKMALANSGESGSVGFTFTPKPTNLISGPNKELSVTVSIKGTPIDSVSEVKEVNSIDSRIYKLGTSVALDQAISYTSGPFKNSGTLQPKIGINSTYSVLWVLSNTESLVTGSQVRATLNKNFEWANEVMPAGEDVKYNPASREIIWTVGDLVKNPAPNIRRQVYFKVSLNAKQAQFGEVPTILDRTVFSGTDAINGSQISQNKNALKMNNVEGVEIRVGK</sequence>
<feature type="transmembrane region" description="Helical" evidence="1">
    <location>
        <begin position="78"/>
        <end position="97"/>
    </location>
</feature>
<reference evidence="2 3" key="1">
    <citation type="journal article" date="2016" name="Nat. Commun.">
        <title>Thousands of microbial genomes shed light on interconnected biogeochemical processes in an aquifer system.</title>
        <authorList>
            <person name="Anantharaman K."/>
            <person name="Brown C.T."/>
            <person name="Hug L.A."/>
            <person name="Sharon I."/>
            <person name="Castelle C.J."/>
            <person name="Probst A.J."/>
            <person name="Thomas B.C."/>
            <person name="Singh A."/>
            <person name="Wilkins M.J."/>
            <person name="Karaoz U."/>
            <person name="Brodie E.L."/>
            <person name="Williams K.H."/>
            <person name="Hubbard S.S."/>
            <person name="Banfield J.F."/>
        </authorList>
    </citation>
    <scope>NUCLEOTIDE SEQUENCE [LARGE SCALE GENOMIC DNA]</scope>
</reference>
<dbReference type="EMBL" id="MFUC01000017">
    <property type="protein sequence ID" value="OGI71899.1"/>
    <property type="molecule type" value="Genomic_DNA"/>
</dbReference>
<evidence type="ECO:0000313" key="3">
    <source>
        <dbReference type="Proteomes" id="UP000179686"/>
    </source>
</evidence>
<dbReference type="Proteomes" id="UP000179686">
    <property type="component" value="Unassembled WGS sequence"/>
</dbReference>
<organism evidence="2 3">
    <name type="scientific">Candidatus Nomurabacteria bacterium RIFCSPHIGHO2_02_FULL_38_15</name>
    <dbReference type="NCBI Taxonomy" id="1801752"/>
    <lineage>
        <taxon>Bacteria</taxon>
        <taxon>Candidatus Nomuraibacteriota</taxon>
    </lineage>
</organism>
<protein>
    <recommendedName>
        <fullName evidence="4">DUF11 domain-containing protein</fullName>
    </recommendedName>
</protein>
<keyword evidence="1" id="KW-0472">Membrane</keyword>
<evidence type="ECO:0000313" key="2">
    <source>
        <dbReference type="EMBL" id="OGI71899.1"/>
    </source>
</evidence>
<keyword evidence="1" id="KW-1133">Transmembrane helix</keyword>
<name>A0A1F6VQP6_9BACT</name>